<evidence type="ECO:0000259" key="2">
    <source>
        <dbReference type="Pfam" id="PF26061"/>
    </source>
</evidence>
<evidence type="ECO:0000313" key="4">
    <source>
        <dbReference type="Proteomes" id="UP000252015"/>
    </source>
</evidence>
<dbReference type="AlphaFoldDB" id="A0A375YWQ5"/>
<feature type="domain" description="DUF8021" evidence="2">
    <location>
        <begin position="56"/>
        <end position="167"/>
    </location>
</feature>
<dbReference type="InterPro" id="IPR058334">
    <property type="entry name" value="DUF8021"/>
</dbReference>
<evidence type="ECO:0000256" key="1">
    <source>
        <dbReference type="SAM" id="MobiDB-lite"/>
    </source>
</evidence>
<evidence type="ECO:0000313" key="3">
    <source>
        <dbReference type="EMBL" id="SRX93351.1"/>
    </source>
</evidence>
<dbReference type="STRING" id="29313.BHQ16_04375"/>
<protein>
    <submittedName>
        <fullName evidence="3">3'-phosphoadenosine-5'-phosphosulfate (PAPS) 3'-phosphatase [Rhodococcus jostii RHA1]</fullName>
    </submittedName>
</protein>
<dbReference type="Pfam" id="PF26061">
    <property type="entry name" value="DUF8021"/>
    <property type="match status" value="1"/>
</dbReference>
<organism evidence="3 4">
    <name type="scientific">Mycobacterium shimoidei</name>
    <dbReference type="NCBI Taxonomy" id="29313"/>
    <lineage>
        <taxon>Bacteria</taxon>
        <taxon>Bacillati</taxon>
        <taxon>Actinomycetota</taxon>
        <taxon>Actinomycetes</taxon>
        <taxon>Mycobacteriales</taxon>
        <taxon>Mycobacteriaceae</taxon>
        <taxon>Mycobacterium</taxon>
    </lineage>
</organism>
<dbReference type="EMBL" id="UEGW01000001">
    <property type="protein sequence ID" value="SRX93351.1"/>
    <property type="molecule type" value="Genomic_DNA"/>
</dbReference>
<name>A0A375YWQ5_MYCSH</name>
<sequence>MQSAQRDEEEPGNQMRPATMQSAQRDEEEPGNQMRPATMQSAQRDEEEPGNQMSVSDDDRIAAAQSYIDALVSHDATAVPLAPHCVRIEAGLKTGLSGKHLRRSLNRGPQYRVIESITKPEFSVDGDQVRARFDVITKPKLAGRRVCAHVDETFLIPDGTIHHIRARLRPFIRS</sequence>
<dbReference type="Proteomes" id="UP000252015">
    <property type="component" value="Unassembled WGS sequence"/>
</dbReference>
<gene>
    <name evidence="3" type="ORF">MSP7336_01588</name>
</gene>
<proteinExistence type="predicted"/>
<feature type="region of interest" description="Disordered" evidence="1">
    <location>
        <begin position="1"/>
        <end position="55"/>
    </location>
</feature>
<accession>A0A375YWQ5</accession>
<reference evidence="3 4" key="1">
    <citation type="submission" date="2018-05" db="EMBL/GenBank/DDBJ databases">
        <authorList>
            <consortium name="IHU Genomes"/>
        </authorList>
    </citation>
    <scope>NUCLEOTIDE SEQUENCE [LARGE SCALE GENOMIC DNA]</scope>
    <source>
        <strain evidence="3 4">P7336</strain>
    </source>
</reference>
<keyword evidence="4" id="KW-1185">Reference proteome</keyword>